<comment type="similarity">
    <text evidence="1">Belongs to the intimin/invasin family.</text>
</comment>
<dbReference type="InterPro" id="IPR013783">
    <property type="entry name" value="Ig-like_fold"/>
</dbReference>
<dbReference type="RefSeq" id="WP_188566907.1">
    <property type="nucleotide sequence ID" value="NZ_BMED01000003.1"/>
</dbReference>
<feature type="signal peptide" evidence="2">
    <location>
        <begin position="1"/>
        <end position="21"/>
    </location>
</feature>
<comment type="caution">
    <text evidence="4">The sequence shown here is derived from an EMBL/GenBank/DDBJ whole genome shotgun (WGS) entry which is preliminary data.</text>
</comment>
<keyword evidence="5" id="KW-1185">Reference proteome</keyword>
<evidence type="ECO:0000256" key="2">
    <source>
        <dbReference type="SAM" id="SignalP"/>
    </source>
</evidence>
<dbReference type="Gene3D" id="2.60.40.10">
    <property type="entry name" value="Immunoglobulins"/>
    <property type="match status" value="2"/>
</dbReference>
<gene>
    <name evidence="4" type="ORF">GCM10011396_29900</name>
</gene>
<accession>A0A916UPP7</accession>
<dbReference type="EMBL" id="BMED01000003">
    <property type="protein sequence ID" value="GGC80753.1"/>
    <property type="molecule type" value="Genomic_DNA"/>
</dbReference>
<organism evidence="4 5">
    <name type="scientific">Undibacterium terreum</name>
    <dbReference type="NCBI Taxonomy" id="1224302"/>
    <lineage>
        <taxon>Bacteria</taxon>
        <taxon>Pseudomonadati</taxon>
        <taxon>Pseudomonadota</taxon>
        <taxon>Betaproteobacteria</taxon>
        <taxon>Burkholderiales</taxon>
        <taxon>Oxalobacteraceae</taxon>
        <taxon>Undibacterium</taxon>
    </lineage>
</organism>
<dbReference type="InterPro" id="IPR003344">
    <property type="entry name" value="Big_1_dom"/>
</dbReference>
<dbReference type="SUPFAM" id="SSF49373">
    <property type="entry name" value="Invasin/intimin cell-adhesion fragments"/>
    <property type="match status" value="2"/>
</dbReference>
<dbReference type="PROSITE" id="PS51257">
    <property type="entry name" value="PROKAR_LIPOPROTEIN"/>
    <property type="match status" value="1"/>
</dbReference>
<evidence type="ECO:0000256" key="1">
    <source>
        <dbReference type="ARBA" id="ARBA00010116"/>
    </source>
</evidence>
<protein>
    <recommendedName>
        <fullName evidence="3">Big-1 domain-containing protein</fullName>
    </recommendedName>
</protein>
<evidence type="ECO:0000259" key="3">
    <source>
        <dbReference type="PROSITE" id="PS51127"/>
    </source>
</evidence>
<proteinExistence type="inferred from homology"/>
<keyword evidence="2" id="KW-0732">Signal</keyword>
<feature type="chain" id="PRO_5037241061" description="Big-1 domain-containing protein" evidence="2">
    <location>
        <begin position="22"/>
        <end position="489"/>
    </location>
</feature>
<reference evidence="4" key="2">
    <citation type="submission" date="2020-09" db="EMBL/GenBank/DDBJ databases">
        <authorList>
            <person name="Sun Q."/>
            <person name="Zhou Y."/>
        </authorList>
    </citation>
    <scope>NUCLEOTIDE SEQUENCE</scope>
    <source>
        <strain evidence="4">CGMCC 1.10998</strain>
    </source>
</reference>
<sequence length="489" mass="47997">MVKQFKALMGSLLIATLAACGGGGGSAGTPVQGGGTGGTGTTANGKISVSLFDSTGAASNILSSSGLNAKAVVTDANGAVAKNIVVTFTLDNATIASVSPVSGTALTDANGVAQISLKSGTGTGAATLTASATVVGTTAITATATFSVTATTITPSAINFTSAVPADKSIVLKGAGGNGRTEAALLVFTVVDSNNVGIPNIKVNFSVPATTSVTLGATSSLTDATGKASITVNSGSTPTTVRVVATVDGTAISALSDTVTVTTGQPTQAALSIARAKSDIEGIDFDGEVNTITVSMADQFGGVVANGTQAVFTTNAGAIIGDGGTSDTSRCLTVNGQCTVSWRSQNPRASVVTVLVTSANATETLTGSTSFINSGSNALFTAIPTLAFGSNCASPQKVSFTVTDQRGYILPTGTSITIENLSGATVVPYPASIPEPVTSAPGGTSIELTVAPTACSATGTPKTINPTLVVTTPKGKRSTQQLTITYIGT</sequence>
<evidence type="ECO:0000313" key="5">
    <source>
        <dbReference type="Proteomes" id="UP000637423"/>
    </source>
</evidence>
<reference evidence="4" key="1">
    <citation type="journal article" date="2014" name="Int. J. Syst. Evol. Microbiol.">
        <title>Complete genome sequence of Corynebacterium casei LMG S-19264T (=DSM 44701T), isolated from a smear-ripened cheese.</title>
        <authorList>
            <consortium name="US DOE Joint Genome Institute (JGI-PGF)"/>
            <person name="Walter F."/>
            <person name="Albersmeier A."/>
            <person name="Kalinowski J."/>
            <person name="Ruckert C."/>
        </authorList>
    </citation>
    <scope>NUCLEOTIDE SEQUENCE</scope>
    <source>
        <strain evidence="4">CGMCC 1.10998</strain>
    </source>
</reference>
<dbReference type="AlphaFoldDB" id="A0A916UPP7"/>
<name>A0A916UPP7_9BURK</name>
<dbReference type="Proteomes" id="UP000637423">
    <property type="component" value="Unassembled WGS sequence"/>
</dbReference>
<dbReference type="SMART" id="SM00634">
    <property type="entry name" value="BID_1"/>
    <property type="match status" value="2"/>
</dbReference>
<dbReference type="InterPro" id="IPR008964">
    <property type="entry name" value="Invasin/intimin_cell_adhesion"/>
</dbReference>
<dbReference type="PROSITE" id="PS51127">
    <property type="entry name" value="BIG1"/>
    <property type="match status" value="2"/>
</dbReference>
<feature type="domain" description="Big-1" evidence="3">
    <location>
        <begin position="47"/>
        <end position="147"/>
    </location>
</feature>
<feature type="domain" description="Big-1" evidence="3">
    <location>
        <begin position="165"/>
        <end position="262"/>
    </location>
</feature>
<evidence type="ECO:0000313" key="4">
    <source>
        <dbReference type="EMBL" id="GGC80753.1"/>
    </source>
</evidence>